<dbReference type="InterPro" id="IPR036187">
    <property type="entry name" value="DNA_mismatch_repair_MutS_sf"/>
</dbReference>
<dbReference type="InterPro" id="IPR007860">
    <property type="entry name" value="DNA_mmatch_repair_MutS_con_dom"/>
</dbReference>
<dbReference type="InterPro" id="IPR007695">
    <property type="entry name" value="DNA_mismatch_repair_MutS-lik_N"/>
</dbReference>
<evidence type="ECO:0000256" key="4">
    <source>
        <dbReference type="ARBA" id="ARBA00022840"/>
    </source>
</evidence>
<dbReference type="Gene3D" id="3.30.420.110">
    <property type="entry name" value="MutS, connector domain"/>
    <property type="match status" value="1"/>
</dbReference>
<feature type="region of interest" description="Disordered" evidence="7">
    <location>
        <begin position="36"/>
        <end position="57"/>
    </location>
</feature>
<evidence type="ECO:0000256" key="1">
    <source>
        <dbReference type="ARBA" id="ARBA00006271"/>
    </source>
</evidence>
<keyword evidence="6" id="KW-0234">DNA repair</keyword>
<dbReference type="AlphaFoldDB" id="A0A9P6D1W0"/>
<dbReference type="Gene3D" id="3.40.50.300">
    <property type="entry name" value="P-loop containing nucleotide triphosphate hydrolases"/>
    <property type="match status" value="1"/>
</dbReference>
<protein>
    <recommendedName>
        <fullName evidence="8">DNA mismatch repair proteins mutS family domain-containing protein</fullName>
    </recommendedName>
</protein>
<dbReference type="SUPFAM" id="SSF55271">
    <property type="entry name" value="DNA repair protein MutS, domain I"/>
    <property type="match status" value="1"/>
</dbReference>
<dbReference type="InterPro" id="IPR016151">
    <property type="entry name" value="DNA_mismatch_repair_MutS_N"/>
</dbReference>
<dbReference type="GO" id="GO:0005739">
    <property type="term" value="C:mitochondrion"/>
    <property type="evidence" value="ECO:0007669"/>
    <property type="project" value="TreeGrafter"/>
</dbReference>
<dbReference type="PIRSF" id="PIRSF037677">
    <property type="entry name" value="DNA_mis_repair_Msh6"/>
    <property type="match status" value="1"/>
</dbReference>
<dbReference type="PANTHER" id="PTHR11361">
    <property type="entry name" value="DNA MISMATCH REPAIR PROTEIN MUTS FAMILY MEMBER"/>
    <property type="match status" value="1"/>
</dbReference>
<dbReference type="InterPro" id="IPR017261">
    <property type="entry name" value="DNA_mismatch_repair_MutS/MSH"/>
</dbReference>
<dbReference type="Pfam" id="PF01624">
    <property type="entry name" value="MutS_I"/>
    <property type="match status" value="1"/>
</dbReference>
<dbReference type="InterPro" id="IPR027417">
    <property type="entry name" value="P-loop_NTPase"/>
</dbReference>
<comment type="similarity">
    <text evidence="1">Belongs to the DNA mismatch repair MutS family.</text>
</comment>
<dbReference type="InterPro" id="IPR007696">
    <property type="entry name" value="DNA_mismatch_repair_MutS_core"/>
</dbReference>
<evidence type="ECO:0000256" key="7">
    <source>
        <dbReference type="SAM" id="MobiDB-lite"/>
    </source>
</evidence>
<feature type="domain" description="DNA mismatch repair proteins mutS family" evidence="8">
    <location>
        <begin position="885"/>
        <end position="901"/>
    </location>
</feature>
<comment type="caution">
    <text evidence="9">The sequence shown here is derived from an EMBL/GenBank/DDBJ whole genome shotgun (WGS) entry which is preliminary data.</text>
</comment>
<evidence type="ECO:0000256" key="5">
    <source>
        <dbReference type="ARBA" id="ARBA00023125"/>
    </source>
</evidence>
<dbReference type="SUPFAM" id="SSF48334">
    <property type="entry name" value="DNA repair protein MutS, domain III"/>
    <property type="match status" value="1"/>
</dbReference>
<dbReference type="SMART" id="SM00534">
    <property type="entry name" value="MUTSac"/>
    <property type="match status" value="1"/>
</dbReference>
<dbReference type="Gene3D" id="1.10.1420.10">
    <property type="match status" value="2"/>
</dbReference>
<dbReference type="GO" id="GO:0140664">
    <property type="term" value="F:ATP-dependent DNA damage sensor activity"/>
    <property type="evidence" value="ECO:0007669"/>
    <property type="project" value="InterPro"/>
</dbReference>
<keyword evidence="2" id="KW-0547">Nucleotide-binding</keyword>
<dbReference type="PANTHER" id="PTHR11361:SF34">
    <property type="entry name" value="DNA MISMATCH REPAIR PROTEIN MSH1, MITOCHONDRIAL"/>
    <property type="match status" value="1"/>
</dbReference>
<proteinExistence type="inferred from homology"/>
<evidence type="ECO:0000256" key="3">
    <source>
        <dbReference type="ARBA" id="ARBA00022763"/>
    </source>
</evidence>
<sequence>MVLMPSRGTFLLVHFVRLKQSIPPSSHVPYRLYSTNSDVAEPPKEPHATKARKSKRTTKSFLDLPTRYIPSGGIPAQPLSEYMPGVTGDAVVEQVATKAVRKTRKKKDLQIIDSPIDESAEQNDEEISSPQAKVEKTLKPTTFLSRQILANLKRFPHCLLLTRVGQFYESYFDQAVEISRLLNIKLTSRKWNGERVAMCGFPLLHLDKHLKVLVQHEKRFVAMCEEFPRMSTSNIKEFDRRITRIITPGTLIDESFLNPCDNNYILGIMPSVTSVPISVGLAWMDVSTGEFFSKQCTIDNFQDELARIGPREVVLDASFQTAEHPIASLLKDNGCPVSYFDGQVATSNPDEQAQKMRLDSPASGQEEILLPAEESSAIRLLTDFLRANLLDHMPILENPVHEASRQLMQIDSHTIQALEIRENDYEAGVKGSLTSVIRRTVTSGGARLMARWICAPSTSIPEINTRQSLVGIFRDRSHFRMDICELLKEVDDMSRLCQRFLLGRAEFSDLVAVYATIGMWSTLQKRIEQEKAMEGIEHPHAIQTEAWRSLDDLFCQMNDLQSLSQNISNAIIIDSNSSNDINDIDADEYSSTAEDTLMDSESLVSGKADDKKWRINPNCSKKSARLHTVLQDLLRQKEELEQGLRSQFGSPSLSLRSSPGQGFFVHLARAKRDKRKIDLDADFYSIGETLNTKSYFYREWSQLGNKIVEISAALTSAEKEIFESLRLEVIENAEKLRKNAQIIDQIDVAISFAVLAIEMNFVRPEITEDGSYHVVNGRHPTVEIGLLSSGRQFTPNTIHMSDFSNMHIITGPNMAGKSTFLRQTALITILAQVGSFVPADYAQIGVVDKLFSRIGARDDLFRDRSTFMVEMLETADILRRATDRSLVIMDEVGRGTTVKDGLAIAFAAVHHIVTVNKSRCLFATHFHELTDMVGNVDNVQGSSIFQSVRFYCSDVEDTGDGHFAYAYRLRPGINRDSHGLKVAGLADMPPAAMKIASNTLRWLKCKGSDELGLKSNVVSKCTLMNYL</sequence>
<dbReference type="InterPro" id="IPR045076">
    <property type="entry name" value="MutS"/>
</dbReference>
<reference evidence="9" key="1">
    <citation type="submission" date="2020-11" db="EMBL/GenBank/DDBJ databases">
        <authorList>
            <consortium name="DOE Joint Genome Institute"/>
            <person name="Ahrendt S."/>
            <person name="Riley R."/>
            <person name="Andreopoulos W."/>
            <person name="Labutti K."/>
            <person name="Pangilinan J."/>
            <person name="Ruiz-Duenas F.J."/>
            <person name="Barrasa J.M."/>
            <person name="Sanchez-Garcia M."/>
            <person name="Camarero S."/>
            <person name="Miyauchi S."/>
            <person name="Serrano A."/>
            <person name="Linde D."/>
            <person name="Babiker R."/>
            <person name="Drula E."/>
            <person name="Ayuso-Fernandez I."/>
            <person name="Pacheco R."/>
            <person name="Padilla G."/>
            <person name="Ferreira P."/>
            <person name="Barriuso J."/>
            <person name="Kellner H."/>
            <person name="Castanera R."/>
            <person name="Alfaro M."/>
            <person name="Ramirez L."/>
            <person name="Pisabarro A.G."/>
            <person name="Kuo A."/>
            <person name="Tritt A."/>
            <person name="Lipzen A."/>
            <person name="He G."/>
            <person name="Yan M."/>
            <person name="Ng V."/>
            <person name="Cullen D."/>
            <person name="Martin F."/>
            <person name="Rosso M.-N."/>
            <person name="Henrissat B."/>
            <person name="Hibbett D."/>
            <person name="Martinez A.T."/>
            <person name="Grigoriev I.V."/>
        </authorList>
    </citation>
    <scope>NUCLEOTIDE SEQUENCE</scope>
    <source>
        <strain evidence="9">CIRM-BRFM 674</strain>
    </source>
</reference>
<dbReference type="SMART" id="SM00533">
    <property type="entry name" value="MUTSd"/>
    <property type="match status" value="1"/>
</dbReference>
<evidence type="ECO:0000256" key="2">
    <source>
        <dbReference type="ARBA" id="ARBA00022741"/>
    </source>
</evidence>
<dbReference type="PROSITE" id="PS00486">
    <property type="entry name" value="DNA_MISMATCH_REPAIR_2"/>
    <property type="match status" value="1"/>
</dbReference>
<dbReference type="SUPFAM" id="SSF53150">
    <property type="entry name" value="DNA repair protein MutS, domain II"/>
    <property type="match status" value="1"/>
</dbReference>
<keyword evidence="5" id="KW-0238">DNA-binding</keyword>
<name>A0A9P6D1W0_9AGAR</name>
<evidence type="ECO:0000259" key="8">
    <source>
        <dbReference type="PROSITE" id="PS00486"/>
    </source>
</evidence>
<gene>
    <name evidence="9" type="ORF">BDN70DRAFT_878068</name>
</gene>
<keyword evidence="10" id="KW-1185">Reference proteome</keyword>
<dbReference type="Proteomes" id="UP000807469">
    <property type="component" value="Unassembled WGS sequence"/>
</dbReference>
<dbReference type="EMBL" id="MU155201">
    <property type="protein sequence ID" value="KAF9480038.1"/>
    <property type="molecule type" value="Genomic_DNA"/>
</dbReference>
<accession>A0A9P6D1W0</accession>
<keyword evidence="3" id="KW-0227">DNA damage</keyword>
<evidence type="ECO:0000313" key="9">
    <source>
        <dbReference type="EMBL" id="KAF9480038.1"/>
    </source>
</evidence>
<dbReference type="OrthoDB" id="2534523at2759"/>
<organism evidence="9 10">
    <name type="scientific">Pholiota conissans</name>
    <dbReference type="NCBI Taxonomy" id="109636"/>
    <lineage>
        <taxon>Eukaryota</taxon>
        <taxon>Fungi</taxon>
        <taxon>Dikarya</taxon>
        <taxon>Basidiomycota</taxon>
        <taxon>Agaricomycotina</taxon>
        <taxon>Agaricomycetes</taxon>
        <taxon>Agaricomycetidae</taxon>
        <taxon>Agaricales</taxon>
        <taxon>Agaricineae</taxon>
        <taxon>Strophariaceae</taxon>
        <taxon>Pholiota</taxon>
    </lineage>
</organism>
<dbReference type="GO" id="GO:0005524">
    <property type="term" value="F:ATP binding"/>
    <property type="evidence" value="ECO:0007669"/>
    <property type="project" value="UniProtKB-KW"/>
</dbReference>
<dbReference type="GO" id="GO:0005634">
    <property type="term" value="C:nucleus"/>
    <property type="evidence" value="ECO:0007669"/>
    <property type="project" value="TreeGrafter"/>
</dbReference>
<dbReference type="GO" id="GO:0043504">
    <property type="term" value="P:mitochondrial DNA repair"/>
    <property type="evidence" value="ECO:0007669"/>
    <property type="project" value="TreeGrafter"/>
</dbReference>
<dbReference type="Gene3D" id="3.40.1170.10">
    <property type="entry name" value="DNA repair protein MutS, domain I"/>
    <property type="match status" value="1"/>
</dbReference>
<dbReference type="InterPro" id="IPR036678">
    <property type="entry name" value="MutS_con_dom_sf"/>
</dbReference>
<dbReference type="SUPFAM" id="SSF52540">
    <property type="entry name" value="P-loop containing nucleoside triphosphate hydrolases"/>
    <property type="match status" value="1"/>
</dbReference>
<dbReference type="InterPro" id="IPR000432">
    <property type="entry name" value="DNA_mismatch_repair_MutS_C"/>
</dbReference>
<dbReference type="FunFam" id="3.40.50.300:FF:001238">
    <property type="entry name" value="DNA mismatch repair protein"/>
    <property type="match status" value="1"/>
</dbReference>
<evidence type="ECO:0000313" key="10">
    <source>
        <dbReference type="Proteomes" id="UP000807469"/>
    </source>
</evidence>
<evidence type="ECO:0000256" key="6">
    <source>
        <dbReference type="ARBA" id="ARBA00023204"/>
    </source>
</evidence>
<dbReference type="Pfam" id="PF05188">
    <property type="entry name" value="MutS_II"/>
    <property type="match status" value="1"/>
</dbReference>
<dbReference type="Pfam" id="PF00488">
    <property type="entry name" value="MutS_V"/>
    <property type="match status" value="1"/>
</dbReference>
<dbReference type="GO" id="GO:0030983">
    <property type="term" value="F:mismatched DNA binding"/>
    <property type="evidence" value="ECO:0007669"/>
    <property type="project" value="InterPro"/>
</dbReference>
<dbReference type="Pfam" id="PF05192">
    <property type="entry name" value="MutS_III"/>
    <property type="match status" value="1"/>
</dbReference>
<dbReference type="GO" id="GO:0006298">
    <property type="term" value="P:mismatch repair"/>
    <property type="evidence" value="ECO:0007669"/>
    <property type="project" value="InterPro"/>
</dbReference>
<keyword evidence="4" id="KW-0067">ATP-binding</keyword>